<dbReference type="EMBL" id="VASG01000001">
    <property type="protein sequence ID" value="TLP78709.1"/>
    <property type="molecule type" value="Genomic_DNA"/>
</dbReference>
<sequence>MHHDFDVVEQKIAETEFFLGLMAKAGSSTFEFECYLSAFLASSRTSTLALQQFKHVEGFEEWYSKHRKALRENSTAKFFLDLRNAHLHGGQYPVRGGVFHRGKARYEFRTTESREPVPDSDILSACRNFFILILEIVHNSYVDLGVRIDSQQYYTKEHFSILGRSIDDAEIEVHGWICDSLIQEGYDEDARWSELRGKVYECSINHLFYSYLGKVTPQPVEPEHYSDFAYTPEERGWIHLPAGYSSVEAYWADSGIQKPDFYSL</sequence>
<dbReference type="Proteomes" id="UP000307510">
    <property type="component" value="Unassembled WGS sequence"/>
</dbReference>
<evidence type="ECO:0000313" key="1">
    <source>
        <dbReference type="EMBL" id="TLP78709.1"/>
    </source>
</evidence>
<proteinExistence type="predicted"/>
<gene>
    <name evidence="1" type="ORF">FEA48_05790</name>
</gene>
<evidence type="ECO:0000313" key="2">
    <source>
        <dbReference type="Proteomes" id="UP000307510"/>
    </source>
</evidence>
<comment type="caution">
    <text evidence="1">The sequence shown here is derived from an EMBL/GenBank/DDBJ whole genome shotgun (WGS) entry which is preliminary data.</text>
</comment>
<organism evidence="1 2">
    <name type="scientific">Pseudomonas nitroreducens</name>
    <dbReference type="NCBI Taxonomy" id="46680"/>
    <lineage>
        <taxon>Bacteria</taxon>
        <taxon>Pseudomonadati</taxon>
        <taxon>Pseudomonadota</taxon>
        <taxon>Gammaproteobacteria</taxon>
        <taxon>Pseudomonadales</taxon>
        <taxon>Pseudomonadaceae</taxon>
        <taxon>Pseudomonas</taxon>
    </lineage>
</organism>
<dbReference type="RefSeq" id="WP_138212905.1">
    <property type="nucleotide sequence ID" value="NZ_VASG01000001.1"/>
</dbReference>
<protein>
    <submittedName>
        <fullName evidence="1">Uncharacterized protein</fullName>
    </submittedName>
</protein>
<name>A0A5R9AIU9_PSENT</name>
<reference evidence="2" key="2">
    <citation type="submission" date="2019-06" db="EMBL/GenBank/DDBJ databases">
        <title>AzeR, a transcriptional regulator that responds to azelaic acid in Pseudomonas nitroreducens.</title>
        <authorList>
            <person name="Bez C."/>
            <person name="Javvadi S.G."/>
            <person name="Bertani I."/>
            <person name="Devescovi G."/>
            <person name="Studholme D.J."/>
            <person name="Geller A."/>
            <person name="Levy A."/>
            <person name="Venturi V."/>
        </authorList>
    </citation>
    <scope>NUCLEOTIDE SEQUENCE [LARGE SCALE GENOMIC DNA]</scope>
    <source>
        <strain evidence="2">DSM 9128</strain>
    </source>
</reference>
<reference evidence="1 2" key="1">
    <citation type="submission" date="2019-05" db="EMBL/GenBank/DDBJ databases">
        <authorList>
            <person name="Moore K."/>
            <person name="O'Neill P."/>
            <person name="Farbos A."/>
            <person name="Studholme D.J."/>
        </authorList>
    </citation>
    <scope>NUCLEOTIDE SEQUENCE [LARGE SCALE GENOMIC DNA]</scope>
    <source>
        <strain evidence="1 2">DSM 9128</strain>
    </source>
</reference>
<dbReference type="AlphaFoldDB" id="A0A5R9AIU9"/>
<accession>A0A5R9AIU9</accession>